<feature type="transmembrane region" description="Helical" evidence="6">
    <location>
        <begin position="310"/>
        <end position="333"/>
    </location>
</feature>
<dbReference type="RefSeq" id="WP_091230211.1">
    <property type="nucleotide sequence ID" value="NZ_FMKA01000002.1"/>
</dbReference>
<evidence type="ECO:0000256" key="6">
    <source>
        <dbReference type="SAM" id="Phobius"/>
    </source>
</evidence>
<dbReference type="InterPro" id="IPR014227">
    <property type="entry name" value="YtvI-like"/>
</dbReference>
<protein>
    <submittedName>
        <fullName evidence="7">Sporulation integral membrane protein YtvI</fullName>
    </submittedName>
</protein>
<feature type="transmembrane region" description="Helical" evidence="6">
    <location>
        <begin position="63"/>
        <end position="92"/>
    </location>
</feature>
<keyword evidence="8" id="KW-1185">Reference proteome</keyword>
<evidence type="ECO:0000256" key="1">
    <source>
        <dbReference type="ARBA" id="ARBA00004141"/>
    </source>
</evidence>
<dbReference type="OrthoDB" id="9774361at2"/>
<dbReference type="EMBL" id="FMKA01000002">
    <property type="protein sequence ID" value="SCP95671.1"/>
    <property type="molecule type" value="Genomic_DNA"/>
</dbReference>
<sequence>MNIEKQKTFLIRFAFIALLLGLGYFGIKYALPLMMPFVIGLIISVIMCPIFDLLEEKIRIKRAFIVVIVLFMLYGVIILGGIFFGFKIIAFLEQIFYGLPDLYSKTIEPALTSWGQRMLDRFPEIKPYLENVSNSINDSIFSFLKDASTKVVGMITGFASQIPSTLVKFIFTIVSSIFFSIDYHKIWRFVLRQFKPENREFILGLKDNVIGMIGKLLKAYALLITITFIELSIGFALLGVKPAMLWGFVVALVDIMPILGTGAILIPWAIAALIFRKTTLGAGMLVLYIVITAVRQTLEPKVIGQQIGLHPVVTLLCMFVGVQLMGIWGLFLLPLAATIIKKSNDEGTIHLFK</sequence>
<comment type="similarity">
    <text evidence="2">Belongs to the autoinducer-2 exporter (AI-2E) (TC 2.A.86) family.</text>
</comment>
<dbReference type="GO" id="GO:0016020">
    <property type="term" value="C:membrane"/>
    <property type="evidence" value="ECO:0007669"/>
    <property type="project" value="UniProtKB-SubCell"/>
</dbReference>
<accession>A0A1D3TQ35</accession>
<feature type="transmembrane region" description="Helical" evidence="6">
    <location>
        <begin position="166"/>
        <end position="183"/>
    </location>
</feature>
<evidence type="ECO:0000256" key="4">
    <source>
        <dbReference type="ARBA" id="ARBA00022989"/>
    </source>
</evidence>
<gene>
    <name evidence="7" type="ORF">SAMN05421730_1002107</name>
</gene>
<feature type="transmembrane region" description="Helical" evidence="6">
    <location>
        <begin position="9"/>
        <end position="27"/>
    </location>
</feature>
<dbReference type="NCBIfam" id="TIGR02872">
    <property type="entry name" value="spore_ytvI"/>
    <property type="match status" value="1"/>
</dbReference>
<evidence type="ECO:0000256" key="2">
    <source>
        <dbReference type="ARBA" id="ARBA00009773"/>
    </source>
</evidence>
<name>A0A1D3TQ35_9FIRM</name>
<dbReference type="Pfam" id="PF01594">
    <property type="entry name" value="AI-2E_transport"/>
    <property type="match status" value="1"/>
</dbReference>
<dbReference type="Proteomes" id="UP000199315">
    <property type="component" value="Unassembled WGS sequence"/>
</dbReference>
<reference evidence="7 8" key="1">
    <citation type="submission" date="2016-09" db="EMBL/GenBank/DDBJ databases">
        <authorList>
            <person name="Capua I."/>
            <person name="De Benedictis P."/>
            <person name="Joannis T."/>
            <person name="Lombin L.H."/>
            <person name="Cattoli G."/>
        </authorList>
    </citation>
    <scope>NUCLEOTIDE SEQUENCE [LARGE SCALE GENOMIC DNA]</scope>
    <source>
        <strain evidence="7 8">GluBS11</strain>
    </source>
</reference>
<feature type="transmembrane region" description="Helical" evidence="6">
    <location>
        <begin position="244"/>
        <end position="268"/>
    </location>
</feature>
<dbReference type="PANTHER" id="PTHR21716">
    <property type="entry name" value="TRANSMEMBRANE PROTEIN"/>
    <property type="match status" value="1"/>
</dbReference>
<evidence type="ECO:0000256" key="3">
    <source>
        <dbReference type="ARBA" id="ARBA00022692"/>
    </source>
</evidence>
<feature type="transmembrane region" description="Helical" evidence="6">
    <location>
        <begin position="280"/>
        <end position="298"/>
    </location>
</feature>
<evidence type="ECO:0000313" key="8">
    <source>
        <dbReference type="Proteomes" id="UP000199315"/>
    </source>
</evidence>
<feature type="transmembrane region" description="Helical" evidence="6">
    <location>
        <begin position="219"/>
        <end position="238"/>
    </location>
</feature>
<dbReference type="AlphaFoldDB" id="A0A1D3TQ35"/>
<organism evidence="7 8">
    <name type="scientific">Anaerobium acetethylicum</name>
    <dbReference type="NCBI Taxonomy" id="1619234"/>
    <lineage>
        <taxon>Bacteria</taxon>
        <taxon>Bacillati</taxon>
        <taxon>Bacillota</taxon>
        <taxon>Clostridia</taxon>
        <taxon>Lachnospirales</taxon>
        <taxon>Lachnospiraceae</taxon>
        <taxon>Anaerobium</taxon>
    </lineage>
</organism>
<dbReference type="STRING" id="1619234.SAMN05421730_1002107"/>
<dbReference type="InterPro" id="IPR002549">
    <property type="entry name" value="AI-2E-like"/>
</dbReference>
<keyword evidence="5 6" id="KW-0472">Membrane</keyword>
<evidence type="ECO:0000256" key="5">
    <source>
        <dbReference type="ARBA" id="ARBA00023136"/>
    </source>
</evidence>
<keyword evidence="4 6" id="KW-1133">Transmembrane helix</keyword>
<comment type="subcellular location">
    <subcellularLocation>
        <location evidence="1">Membrane</location>
        <topology evidence="1">Multi-pass membrane protein</topology>
    </subcellularLocation>
</comment>
<feature type="transmembrane region" description="Helical" evidence="6">
    <location>
        <begin position="33"/>
        <end position="51"/>
    </location>
</feature>
<proteinExistence type="inferred from homology"/>
<dbReference type="GO" id="GO:0055085">
    <property type="term" value="P:transmembrane transport"/>
    <property type="evidence" value="ECO:0007669"/>
    <property type="project" value="TreeGrafter"/>
</dbReference>
<evidence type="ECO:0000313" key="7">
    <source>
        <dbReference type="EMBL" id="SCP95671.1"/>
    </source>
</evidence>
<dbReference type="PANTHER" id="PTHR21716:SF68">
    <property type="entry name" value="TRANSPORT PROTEIN YTVI-RELATED"/>
    <property type="match status" value="1"/>
</dbReference>
<keyword evidence="3 6" id="KW-0812">Transmembrane</keyword>